<evidence type="ECO:0000259" key="7">
    <source>
        <dbReference type="Pfam" id="PF00899"/>
    </source>
</evidence>
<dbReference type="Gene3D" id="3.40.50.12550">
    <property type="entry name" value="Ubiquitin-activating enzyme E1, inactive adenylation domain, subdomain 2"/>
    <property type="match status" value="1"/>
</dbReference>
<feature type="domain" description="THIF-type NAD/FAD binding fold" evidence="7">
    <location>
        <begin position="7"/>
        <end position="501"/>
    </location>
</feature>
<dbReference type="PANTHER" id="PTHR10953">
    <property type="entry name" value="UBIQUITIN-ACTIVATING ENZYME E1"/>
    <property type="match status" value="1"/>
</dbReference>
<name>A0ABP0E7N2_9ASCO</name>
<evidence type="ECO:0000256" key="1">
    <source>
        <dbReference type="ARBA" id="ARBA00004496"/>
    </source>
</evidence>
<evidence type="ECO:0000256" key="4">
    <source>
        <dbReference type="ARBA" id="ARBA00022490"/>
    </source>
</evidence>
<dbReference type="EMBL" id="OZ004253">
    <property type="protein sequence ID" value="CAK7893827.1"/>
    <property type="molecule type" value="Genomic_DNA"/>
</dbReference>
<keyword evidence="5 6" id="KW-0833">Ubl conjugation pathway</keyword>
<accession>A0ABP0E7N2</accession>
<reference evidence="8 9" key="1">
    <citation type="submission" date="2024-01" db="EMBL/GenBank/DDBJ databases">
        <authorList>
            <consortium name="Genoscope - CEA"/>
            <person name="William W."/>
        </authorList>
    </citation>
    <scope>NUCLEOTIDE SEQUENCE [LARGE SCALE GENOMIC DNA]</scope>
    <source>
        <strain evidence="8 9">29B2s-10</strain>
    </source>
</reference>
<dbReference type="InterPro" id="IPR035985">
    <property type="entry name" value="Ubiquitin-activating_enz"/>
</dbReference>
<evidence type="ECO:0000256" key="2">
    <source>
        <dbReference type="ARBA" id="ARBA00005032"/>
    </source>
</evidence>
<comment type="similarity">
    <text evidence="3 6">Belongs to the ubiquitin-activating E1 family. ULA1 subfamily.</text>
</comment>
<dbReference type="InterPro" id="IPR000594">
    <property type="entry name" value="ThiF_NAD_FAD-bd"/>
</dbReference>
<evidence type="ECO:0000313" key="9">
    <source>
        <dbReference type="Proteomes" id="UP001497600"/>
    </source>
</evidence>
<comment type="pathway">
    <text evidence="2 6">Protein modification; protein neddylation.</text>
</comment>
<comment type="function">
    <text evidence="6">Regulatory subunit of the dimeric UBA3-ULA1 E1 enzyme.</text>
</comment>
<dbReference type="PIRSF" id="PIRSF039099">
    <property type="entry name" value="APP-BP1"/>
    <property type="match status" value="1"/>
</dbReference>
<dbReference type="Pfam" id="PF00899">
    <property type="entry name" value="ThiF"/>
    <property type="match status" value="1"/>
</dbReference>
<dbReference type="InterPro" id="IPR030667">
    <property type="entry name" value="APP-BP1"/>
</dbReference>
<keyword evidence="4" id="KW-0963">Cytoplasm</keyword>
<evidence type="ECO:0000256" key="3">
    <source>
        <dbReference type="ARBA" id="ARBA00006868"/>
    </source>
</evidence>
<dbReference type="Proteomes" id="UP001497600">
    <property type="component" value="Chromosome A"/>
</dbReference>
<evidence type="ECO:0000256" key="5">
    <source>
        <dbReference type="ARBA" id="ARBA00022786"/>
    </source>
</evidence>
<proteinExistence type="inferred from homology"/>
<comment type="subcellular location">
    <subcellularLocation>
        <location evidence="1">Cytoplasm</location>
    </subcellularLocation>
</comment>
<dbReference type="Gene3D" id="3.40.50.720">
    <property type="entry name" value="NAD(P)-binding Rossmann-like Domain"/>
    <property type="match status" value="1"/>
</dbReference>
<gene>
    <name evidence="8" type="primary">ULA1</name>
    <name evidence="8" type="ORF">CAAN4_A09472</name>
</gene>
<keyword evidence="9" id="KW-1185">Reference proteome</keyword>
<dbReference type="InterPro" id="IPR045886">
    <property type="entry name" value="ThiF/MoeB/HesA"/>
</dbReference>
<sequence length="509" mass="57827">MDKQNKYDRQLRLWAASGQNSLENSHVCLLNASVLGSEAMKNLILPGVGEFTVIDDRIVGPQEAQGGFFLGHSDIGLNSSIAMVENLSELNPDTAGYSETRSIEQLLQDEEDSYWQKFQLVVLTERHRYTTHIVDKLKDILWRLDVPLLIADSMGFYGYVRVIAREITVVETHPESLIDLRVDQPWDDLQAYCDSVDLIELDNTDHAHVPYVVILVKALQEWKRQKGTSPNTYEQKQQFKRMISDMSRDLRSEANFEEAYNSAWRASQVTTVPAHITELLEDIDSQPGNLKSVFWVYICALRRFLVKNNGLLPLSGVLPDMASDTERYVELQAIYREKAAKDQAALRSEIEEVLESESIKDVESRTGEASELTGLILDDESIKTFCKSCRFLYVARGSRADFTSDMVPDGLLAIYYAVINVGIFSSNKGRIPQPGDLELITKGAEISEEYRKIIEEILAHYSIQYHNVCSYMGGIVGQEALKLVTRQYRPLDNLYVYDGVHCLSEKWKI</sequence>
<evidence type="ECO:0000256" key="6">
    <source>
        <dbReference type="PIRNR" id="PIRNR039099"/>
    </source>
</evidence>
<evidence type="ECO:0000313" key="8">
    <source>
        <dbReference type="EMBL" id="CAK7893827.1"/>
    </source>
</evidence>
<dbReference type="PANTHER" id="PTHR10953:SF29">
    <property type="entry name" value="NEDD8-ACTIVATING ENZYME E1 REGULATORY SUBUNIT"/>
    <property type="match status" value="1"/>
</dbReference>
<dbReference type="SUPFAM" id="SSF69572">
    <property type="entry name" value="Activating enzymes of the ubiquitin-like proteins"/>
    <property type="match status" value="1"/>
</dbReference>
<protein>
    <recommendedName>
        <fullName evidence="6">NEDD8-activating enzyme E1 regulatory subunit</fullName>
    </recommendedName>
</protein>
<organism evidence="8 9">
    <name type="scientific">[Candida] anglica</name>
    <dbReference type="NCBI Taxonomy" id="148631"/>
    <lineage>
        <taxon>Eukaryota</taxon>
        <taxon>Fungi</taxon>
        <taxon>Dikarya</taxon>
        <taxon>Ascomycota</taxon>
        <taxon>Saccharomycotina</taxon>
        <taxon>Pichiomycetes</taxon>
        <taxon>Debaryomycetaceae</taxon>
        <taxon>Kurtzmaniella</taxon>
    </lineage>
</organism>